<evidence type="ECO:0000313" key="2">
    <source>
        <dbReference type="Proteomes" id="UP000242497"/>
    </source>
</evidence>
<dbReference type="Proteomes" id="UP000242497">
    <property type="component" value="Unassembled WGS sequence"/>
</dbReference>
<dbReference type="OrthoDB" id="6120799at2"/>
<dbReference type="EMBL" id="FRAE01000044">
    <property type="protein sequence ID" value="SHK21396.1"/>
    <property type="molecule type" value="Genomic_DNA"/>
</dbReference>
<reference evidence="2" key="1">
    <citation type="submission" date="2016-11" db="EMBL/GenBank/DDBJ databases">
        <authorList>
            <person name="Varghese N."/>
            <person name="Submissions S."/>
        </authorList>
    </citation>
    <scope>NUCLEOTIDE SEQUENCE [LARGE SCALE GENOMIC DNA]</scope>
    <source>
        <strain evidence="2">DSM 15518</strain>
    </source>
</reference>
<dbReference type="AlphaFoldDB" id="A0A1M6QMF1"/>
<dbReference type="Gene3D" id="3.40.30.10">
    <property type="entry name" value="Glutaredoxin"/>
    <property type="match status" value="1"/>
</dbReference>
<keyword evidence="2" id="KW-1185">Reference proteome</keyword>
<gene>
    <name evidence="1" type="ORF">SAMN02744037_01891</name>
</gene>
<accession>A0A1M6QMF1</accession>
<protein>
    <submittedName>
        <fullName evidence="1">Thioredoxin</fullName>
    </submittedName>
</protein>
<sequence length="168" mass="19507">MLLKELFYKGLNFDKFLESAEEVYKLKMEKIKNSINMDDVLINKIKSIGKKAYILAFAEDWCPDCQINLPGVSFICDLNKNIELRIVSREGNDKNMEKYKVNGKPRIPTFVVMDENFNELGVFIELPTILKEIINRGNETETLVSKRKYRKGEYVKDTISDMLKIIGL</sequence>
<dbReference type="STRING" id="1123349.SAMN02744037_01891"/>
<name>A0A1M6QMF1_9FIRM</name>
<dbReference type="InterPro" id="IPR036249">
    <property type="entry name" value="Thioredoxin-like_sf"/>
</dbReference>
<evidence type="ECO:0000313" key="1">
    <source>
        <dbReference type="EMBL" id="SHK21396.1"/>
    </source>
</evidence>
<dbReference type="RefSeq" id="WP_072889384.1">
    <property type="nucleotide sequence ID" value="NZ_FRAE01000044.1"/>
</dbReference>
<organism evidence="1 2">
    <name type="scientific">Tepidibacter formicigenes DSM 15518</name>
    <dbReference type="NCBI Taxonomy" id="1123349"/>
    <lineage>
        <taxon>Bacteria</taxon>
        <taxon>Bacillati</taxon>
        <taxon>Bacillota</taxon>
        <taxon>Clostridia</taxon>
        <taxon>Peptostreptococcales</taxon>
        <taxon>Peptostreptococcaceae</taxon>
        <taxon>Tepidibacter</taxon>
    </lineage>
</organism>
<dbReference type="SUPFAM" id="SSF52833">
    <property type="entry name" value="Thioredoxin-like"/>
    <property type="match status" value="1"/>
</dbReference>
<dbReference type="Pfam" id="PF14595">
    <property type="entry name" value="Thioredoxin_9"/>
    <property type="match status" value="1"/>
</dbReference>
<proteinExistence type="predicted"/>